<evidence type="ECO:0000256" key="3">
    <source>
        <dbReference type="SAM" id="Phobius"/>
    </source>
</evidence>
<keyword evidence="3" id="KW-0472">Membrane</keyword>
<dbReference type="InterPro" id="IPR048395">
    <property type="entry name" value="Glyco_hydro_31_C"/>
</dbReference>
<feature type="domain" description="Glycoside hydrolase family 31 N-terminal" evidence="5">
    <location>
        <begin position="65"/>
        <end position="268"/>
    </location>
</feature>
<sequence length="861" mass="98213">MKIVRQFYNWIFIPIVTCLMMSFIYLSLFFFSQSISAAPLGVLNIDSLKVKDQRIEMKTNDGQHVVIDFINPAVFRIQASNNDKFPSAKGEAIQDQCENFNCQSEDFNPDELPDIVINSVQGEVEFTVNNQGEYHLVQTDKLSLRINHSKIKDKPSPLTFDLYKADNSTLLWKELKPIYLGDSVDSYDRDELQFKNGNLKTTQTFSSEESEHYYGGGQQNGEFEFNNKTMEISYNGWKEFGRPNPAPFYMSDKGYGVLRHTWRNGAYDFRDTDRVTSSFNENRFDAYYFVGDKLGDIINEYTNLTGRPHLLARWAYYLGDADCYENKNGSYPEGWPTEPGSTIDVVKQVIVPYKEYDMPLGWVLPNDGYSCGYSDLKNTADQLNALGIKTGLWTQKKLDQIKQEVIDGIRVYKLDVAWTGYGKLYSLSANKDAHTGLTENSDTRGMIWTVMGWAGTQRYSVAWTGDQYTNWDYIRWHIPTFIGSGLSGQAYASSDVNGIWGHGAETYTRDLQFKAFTPVLIAMSGWDNKERKHAWWHDSYRDINRKFLMLKSQLMPYMYKYAYDADRTGAPLVRAMTYEFPNDPRLKGEEFKYQYMYGQSLLVAPVYDAMETNGGWRKNIYLPQGEWIDFWDGTRTSAIEGGMLLEEYPITMDKIPVLVKAGAIIPMYLGARSDALQAKDHLIVQLYPHGDSSFTLYEDDGETRAYKEQEAYAETEITANAPESGVAGDITLTVNPANVHNDYEGQISERSYDFQILSLLKPLSIEFDSGPLDEVSSMEDLTASQEGWYYDASDRYGTLHIKIGKQSVYQPLSLFVDIDENAPMPKTPPYKQSTSTTNGSGGVGEIAVMMLLLAGWLRRYY</sequence>
<dbReference type="STRING" id="674.VM_06105"/>
<dbReference type="EMBL" id="LOSJ02000002">
    <property type="protein sequence ID" value="PNM56012.1"/>
    <property type="molecule type" value="Genomic_DNA"/>
</dbReference>
<evidence type="ECO:0000259" key="5">
    <source>
        <dbReference type="Pfam" id="PF13802"/>
    </source>
</evidence>
<dbReference type="SUPFAM" id="SSF51445">
    <property type="entry name" value="(Trans)glycosidases"/>
    <property type="match status" value="1"/>
</dbReference>
<dbReference type="InterPro" id="IPR013780">
    <property type="entry name" value="Glyco_hydro_b"/>
</dbReference>
<evidence type="ECO:0000259" key="6">
    <source>
        <dbReference type="Pfam" id="PF17137"/>
    </source>
</evidence>
<dbReference type="CDD" id="cd14752">
    <property type="entry name" value="GH31_N"/>
    <property type="match status" value="1"/>
</dbReference>
<evidence type="ECO:0000259" key="7">
    <source>
        <dbReference type="Pfam" id="PF21365"/>
    </source>
</evidence>
<proteinExistence type="inferred from homology"/>
<dbReference type="GO" id="GO:0004553">
    <property type="term" value="F:hydrolase activity, hydrolyzing O-glycosyl compounds"/>
    <property type="evidence" value="ECO:0007669"/>
    <property type="project" value="InterPro"/>
</dbReference>
<dbReference type="CDD" id="cd06596">
    <property type="entry name" value="GH31_CPE1046"/>
    <property type="match status" value="1"/>
</dbReference>
<dbReference type="RefSeq" id="WP_005512625.1">
    <property type="nucleotide sequence ID" value="NZ_CAWMSS010000001.1"/>
</dbReference>
<dbReference type="SUPFAM" id="SSF74650">
    <property type="entry name" value="Galactose mutarotase-like"/>
    <property type="match status" value="1"/>
</dbReference>
<keyword evidence="2" id="KW-0378">Hydrolase</keyword>
<dbReference type="GO" id="GO:0005975">
    <property type="term" value="P:carbohydrate metabolic process"/>
    <property type="evidence" value="ECO:0007669"/>
    <property type="project" value="InterPro"/>
</dbReference>
<dbReference type="InterPro" id="IPR011013">
    <property type="entry name" value="Gal_mutarotase_sf_dom"/>
</dbReference>
<dbReference type="Gene3D" id="2.60.40.1760">
    <property type="entry name" value="glycosyl hydrolase (family 31)"/>
    <property type="match status" value="1"/>
</dbReference>
<dbReference type="Pfam" id="PF13802">
    <property type="entry name" value="Gal_mutarotas_2"/>
    <property type="match status" value="1"/>
</dbReference>
<comment type="caution">
    <text evidence="8">The sequence shown here is derived from an EMBL/GenBank/DDBJ whole genome shotgun (WGS) entry which is preliminary data.</text>
</comment>
<dbReference type="Gene3D" id="3.20.20.80">
    <property type="entry name" value="Glycosidases"/>
    <property type="match status" value="1"/>
</dbReference>
<dbReference type="Gene3D" id="2.60.40.1180">
    <property type="entry name" value="Golgi alpha-mannosidase II"/>
    <property type="match status" value="2"/>
</dbReference>
<keyword evidence="3" id="KW-1133">Transmembrane helix</keyword>
<reference evidence="8" key="1">
    <citation type="submission" date="2017-12" db="EMBL/GenBank/DDBJ databases">
        <title>FDA dAtabase for Regulatory Grade micrObial Sequences (FDA-ARGOS): Supporting development and validation of Infectious Disease Dx tests.</title>
        <authorList>
            <person name="Hoffmann M."/>
            <person name="Allard M."/>
            <person name="Evans P."/>
            <person name="Brown E."/>
            <person name="Tallon L.J."/>
            <person name="Sadzewicz L."/>
            <person name="Sengamalay N."/>
            <person name="Ott S."/>
            <person name="Godinez A."/>
            <person name="Nagaraj S."/>
            <person name="Vavikolanu K."/>
            <person name="Aluvathingal J."/>
            <person name="Nadendla S."/>
            <person name="Hobson J."/>
            <person name="Sichtig H."/>
        </authorList>
    </citation>
    <scope>NUCLEOTIDE SEQUENCE [LARGE SCALE GENOMIC DNA]</scope>
    <source>
        <strain evidence="8">FDAARGOS_113</strain>
    </source>
</reference>
<dbReference type="InterPro" id="IPR025887">
    <property type="entry name" value="Glyco_hydro_31_N_dom"/>
</dbReference>
<dbReference type="SUPFAM" id="SSF51011">
    <property type="entry name" value="Glycosyl hydrolase domain"/>
    <property type="match status" value="1"/>
</dbReference>
<keyword evidence="9" id="KW-1185">Reference proteome</keyword>
<evidence type="ECO:0000259" key="4">
    <source>
        <dbReference type="Pfam" id="PF01055"/>
    </source>
</evidence>
<feature type="transmembrane region" description="Helical" evidence="3">
    <location>
        <begin position="7"/>
        <end position="31"/>
    </location>
</feature>
<keyword evidence="3" id="KW-0812">Transmembrane</keyword>
<dbReference type="AlphaFoldDB" id="A0A2J9UWW4"/>
<dbReference type="Pfam" id="PF21365">
    <property type="entry name" value="Glyco_hydro_31_3rd"/>
    <property type="match status" value="1"/>
</dbReference>
<protein>
    <submittedName>
        <fullName evidence="8">DUF5110 domain-containing protein</fullName>
    </submittedName>
</protein>
<organism evidence="8 9">
    <name type="scientific">Vibrio mimicus</name>
    <dbReference type="NCBI Taxonomy" id="674"/>
    <lineage>
        <taxon>Bacteria</taxon>
        <taxon>Pseudomonadati</taxon>
        <taxon>Pseudomonadota</taxon>
        <taxon>Gammaproteobacteria</taxon>
        <taxon>Vibrionales</taxon>
        <taxon>Vibrionaceae</taxon>
        <taxon>Vibrio</taxon>
    </lineage>
</organism>
<dbReference type="PANTHER" id="PTHR22762:SF120">
    <property type="entry name" value="HETEROGLYCAN GLUCOSIDASE 1"/>
    <property type="match status" value="1"/>
</dbReference>
<dbReference type="Proteomes" id="UP000053748">
    <property type="component" value="Unassembled WGS sequence"/>
</dbReference>
<evidence type="ECO:0000313" key="8">
    <source>
        <dbReference type="EMBL" id="PNM56012.1"/>
    </source>
</evidence>
<evidence type="ECO:0000256" key="2">
    <source>
        <dbReference type="RuleBase" id="RU361185"/>
    </source>
</evidence>
<dbReference type="InterPro" id="IPR017853">
    <property type="entry name" value="GH"/>
</dbReference>
<keyword evidence="2" id="KW-0326">Glycosidase</keyword>
<dbReference type="InterPro" id="IPR033403">
    <property type="entry name" value="DUF5110"/>
</dbReference>
<accession>A0A2J9UWW4</accession>
<dbReference type="OrthoDB" id="176168at2"/>
<gene>
    <name evidence="8" type="ORF">AL544_007965</name>
</gene>
<dbReference type="GO" id="GO:0030246">
    <property type="term" value="F:carbohydrate binding"/>
    <property type="evidence" value="ECO:0007669"/>
    <property type="project" value="InterPro"/>
</dbReference>
<comment type="similarity">
    <text evidence="1 2">Belongs to the glycosyl hydrolase 31 family.</text>
</comment>
<dbReference type="Pfam" id="PF01055">
    <property type="entry name" value="Glyco_hydro_31_2nd"/>
    <property type="match status" value="1"/>
</dbReference>
<evidence type="ECO:0000313" key="9">
    <source>
        <dbReference type="Proteomes" id="UP000053748"/>
    </source>
</evidence>
<dbReference type="Pfam" id="PF17137">
    <property type="entry name" value="DUF5110"/>
    <property type="match status" value="1"/>
</dbReference>
<feature type="domain" description="Glycosyl hydrolase family 31 C-terminal" evidence="7">
    <location>
        <begin position="569"/>
        <end position="665"/>
    </location>
</feature>
<name>A0A2J9UWW4_VIBMI</name>
<dbReference type="PANTHER" id="PTHR22762">
    <property type="entry name" value="ALPHA-GLUCOSIDASE"/>
    <property type="match status" value="1"/>
</dbReference>
<dbReference type="InterPro" id="IPR000322">
    <property type="entry name" value="Glyco_hydro_31_TIM"/>
</dbReference>
<feature type="domain" description="DUF5110" evidence="6">
    <location>
        <begin position="682"/>
        <end position="757"/>
    </location>
</feature>
<evidence type="ECO:0000256" key="1">
    <source>
        <dbReference type="ARBA" id="ARBA00007806"/>
    </source>
</evidence>
<feature type="domain" description="Glycoside hydrolase family 31 TIM barrel" evidence="4">
    <location>
        <begin position="421"/>
        <end position="560"/>
    </location>
</feature>